<evidence type="ECO:0000259" key="3">
    <source>
        <dbReference type="Pfam" id="PF02449"/>
    </source>
</evidence>
<dbReference type="AlphaFoldDB" id="A0AA38H1F3"/>
<dbReference type="InterPro" id="IPR013529">
    <property type="entry name" value="Glyco_hydro_42_N"/>
</dbReference>
<dbReference type="Proteomes" id="UP001164286">
    <property type="component" value="Unassembled WGS sequence"/>
</dbReference>
<evidence type="ECO:0000259" key="4">
    <source>
        <dbReference type="Pfam" id="PF18120"/>
    </source>
</evidence>
<dbReference type="SUPFAM" id="SSF51445">
    <property type="entry name" value="(Trans)glycosidases"/>
    <property type="match status" value="1"/>
</dbReference>
<gene>
    <name evidence="5" type="ORF">MKK02DRAFT_21281</name>
</gene>
<evidence type="ECO:0000256" key="1">
    <source>
        <dbReference type="ARBA" id="ARBA00022801"/>
    </source>
</evidence>
<dbReference type="Pfam" id="PF18120">
    <property type="entry name" value="DUF5597"/>
    <property type="match status" value="1"/>
</dbReference>
<dbReference type="GO" id="GO:0009341">
    <property type="term" value="C:beta-galactosidase complex"/>
    <property type="evidence" value="ECO:0007669"/>
    <property type="project" value="InterPro"/>
</dbReference>
<dbReference type="GO" id="GO:0005975">
    <property type="term" value="P:carbohydrate metabolic process"/>
    <property type="evidence" value="ECO:0007669"/>
    <property type="project" value="InterPro"/>
</dbReference>
<comment type="caution">
    <text evidence="5">The sequence shown here is derived from an EMBL/GenBank/DDBJ whole genome shotgun (WGS) entry which is preliminary data.</text>
</comment>
<protein>
    <submittedName>
        <fullName evidence="5">Glycoside hydrolase superfamily</fullName>
    </submittedName>
</protein>
<reference evidence="5" key="1">
    <citation type="journal article" date="2022" name="G3 (Bethesda)">
        <title>High quality genome of the basidiomycete yeast Dioszegia hungarica PDD-24b-2 isolated from cloud water.</title>
        <authorList>
            <person name="Jarrige D."/>
            <person name="Haridas S."/>
            <person name="Bleykasten-Grosshans C."/>
            <person name="Joly M."/>
            <person name="Nadalig T."/>
            <person name="Sancelme M."/>
            <person name="Vuilleumier S."/>
            <person name="Grigoriev I.V."/>
            <person name="Amato P."/>
            <person name="Bringel F."/>
        </authorList>
    </citation>
    <scope>NUCLEOTIDE SEQUENCE</scope>
    <source>
        <strain evidence="5">PDD-24b-2</strain>
    </source>
</reference>
<dbReference type="FunFam" id="3.20.20.80:FF:000135">
    <property type="entry name" value="Beta-galactosidase, putative, bgl35A"/>
    <property type="match status" value="1"/>
</dbReference>
<dbReference type="RefSeq" id="XP_052941719.1">
    <property type="nucleotide sequence ID" value="XM_053086389.1"/>
</dbReference>
<dbReference type="InterPro" id="IPR040719">
    <property type="entry name" value="DUF5597"/>
</dbReference>
<dbReference type="EMBL" id="JAKWFO010000016">
    <property type="protein sequence ID" value="KAI9631942.1"/>
    <property type="molecule type" value="Genomic_DNA"/>
</dbReference>
<name>A0AA38H1F3_9TREE</name>
<feature type="domain" description="Glycoside hydrolase family 42 N-terminal" evidence="3">
    <location>
        <begin position="49"/>
        <end position="198"/>
    </location>
</feature>
<evidence type="ECO:0000313" key="6">
    <source>
        <dbReference type="Proteomes" id="UP001164286"/>
    </source>
</evidence>
<dbReference type="GO" id="GO:0004565">
    <property type="term" value="F:beta-galactosidase activity"/>
    <property type="evidence" value="ECO:0007669"/>
    <property type="project" value="InterPro"/>
</dbReference>
<keyword evidence="1 5" id="KW-0378">Hydrolase</keyword>
<dbReference type="Gene3D" id="3.20.20.80">
    <property type="entry name" value="Glycosidases"/>
    <property type="match status" value="1"/>
</dbReference>
<dbReference type="Pfam" id="PF02449">
    <property type="entry name" value="Glyco_hydro_42"/>
    <property type="match status" value="1"/>
</dbReference>
<sequence length="554" mass="61848">MSATSPPQLRKLSGNVHQLFVKDKPFLIRSAEIGNSSMSSARWMSTVWPKMVENNVNTLLGSVTWEMVEPREGEFDFAELDLVLAGAREHGLRLILLWFGAHKNGQGLYAPEWVKKNPSRFPRAEITQDGVTRTTHTFSVFSPSTYEADATAFARLISHLKDVDAEHQTVIMVQVQNEVGILKDTRDRCQLAQHTFDQPVPSSLLTVLREQWAGMNATFRNNFPHLSSETLRDGGGWAATFGSSDQTDELFMAYHYALSIEAVASKGKLEYDLPMFANAWLRNMDEEEGQDAAFSGGVRPGDYPSGGPVETVLDIWQLFAPSLAFLAPDIYLTDYTKTCQLYTHRDNALFIPEQRRDEYGAIRIWEAIGRFNAIATSPFGLDSHTPLLSPFTAHYALLRSVSPLILDARARGLPTYGLFFDRFEKGEKDPSPIRTLQIGSWNLKISRSYSPGHPSPGYGMIIQVKPDSFLGIGEGFQIVFTPTTEVKISGILAIEEKEVVDEETGELSTLRRFNGDEVRSGFTMPATKPDMGDFVIESFIPAHTRIALCTLYTV</sequence>
<proteinExistence type="predicted"/>
<dbReference type="InterPro" id="IPR017853">
    <property type="entry name" value="GH"/>
</dbReference>
<dbReference type="GeneID" id="77725590"/>
<evidence type="ECO:0000313" key="5">
    <source>
        <dbReference type="EMBL" id="KAI9631942.1"/>
    </source>
</evidence>
<keyword evidence="2" id="KW-0326">Glycosidase</keyword>
<evidence type="ECO:0000256" key="2">
    <source>
        <dbReference type="ARBA" id="ARBA00023295"/>
    </source>
</evidence>
<accession>A0AA38H1F3</accession>
<feature type="domain" description="DUF5597" evidence="4">
    <location>
        <begin position="391"/>
        <end position="524"/>
    </location>
</feature>
<dbReference type="Gene3D" id="2.60.220.20">
    <property type="entry name" value="putative beta-Galactosidase from caulobacter crescentus"/>
    <property type="match status" value="1"/>
</dbReference>
<organism evidence="5 6">
    <name type="scientific">Dioszegia hungarica</name>
    <dbReference type="NCBI Taxonomy" id="4972"/>
    <lineage>
        <taxon>Eukaryota</taxon>
        <taxon>Fungi</taxon>
        <taxon>Dikarya</taxon>
        <taxon>Basidiomycota</taxon>
        <taxon>Agaricomycotina</taxon>
        <taxon>Tremellomycetes</taxon>
        <taxon>Tremellales</taxon>
        <taxon>Bulleribasidiaceae</taxon>
        <taxon>Dioszegia</taxon>
    </lineage>
</organism>
<keyword evidence="6" id="KW-1185">Reference proteome</keyword>